<dbReference type="EMBL" id="LN835308">
    <property type="protein sequence ID" value="CRH03668.1"/>
    <property type="molecule type" value="Genomic_DNA"/>
</dbReference>
<dbReference type="Gene3D" id="3.40.50.11030">
    <property type="entry name" value="Threonylcarbamoyl-AMP synthase, C-terminal domain"/>
    <property type="match status" value="1"/>
</dbReference>
<dbReference type="OrthoDB" id="412787at2759"/>
<keyword evidence="5" id="KW-0963">Cytoplasm</keyword>
<evidence type="ECO:0000256" key="8">
    <source>
        <dbReference type="ARBA" id="ARBA00022695"/>
    </source>
</evidence>
<dbReference type="GO" id="GO:0005737">
    <property type="term" value="C:cytoplasm"/>
    <property type="evidence" value="ECO:0007669"/>
    <property type="project" value="UniProtKB-SubCell"/>
</dbReference>
<comment type="similarity">
    <text evidence="2">Belongs to the SUA5 family.</text>
</comment>
<dbReference type="Pfam" id="PF01300">
    <property type="entry name" value="Sua5_yciO_yrdC"/>
    <property type="match status" value="1"/>
</dbReference>
<reference evidence="14 15" key="1">
    <citation type="submission" date="2015-04" db="EMBL/GenBank/DDBJ databases">
        <authorList>
            <consortium name="Pathogen Informatics"/>
        </authorList>
    </citation>
    <scope>NUCLEOTIDE SEQUENCE [LARGE SCALE GENOMIC DNA]</scope>
    <source>
        <strain evidence="14 15">SGS1</strain>
    </source>
</reference>
<dbReference type="InterPro" id="IPR050156">
    <property type="entry name" value="TC-AMP_synthase_SUA5"/>
</dbReference>
<dbReference type="GO" id="GO:0006450">
    <property type="term" value="P:regulation of translational fidelity"/>
    <property type="evidence" value="ECO:0007669"/>
    <property type="project" value="TreeGrafter"/>
</dbReference>
<dbReference type="AlphaFoldDB" id="A0A1J1HHA5"/>
<dbReference type="SUPFAM" id="SSF55821">
    <property type="entry name" value="YrdC/RibB"/>
    <property type="match status" value="1"/>
</dbReference>
<comment type="catalytic activity">
    <reaction evidence="12">
        <text>L-threonine + hydrogencarbonate + ATP = L-threonylcarbamoyladenylate + diphosphate + H2O</text>
        <dbReference type="Rhea" id="RHEA:36407"/>
        <dbReference type="ChEBI" id="CHEBI:15377"/>
        <dbReference type="ChEBI" id="CHEBI:17544"/>
        <dbReference type="ChEBI" id="CHEBI:30616"/>
        <dbReference type="ChEBI" id="CHEBI:33019"/>
        <dbReference type="ChEBI" id="CHEBI:57926"/>
        <dbReference type="ChEBI" id="CHEBI:73682"/>
        <dbReference type="EC" id="2.7.7.87"/>
    </reaction>
</comment>
<dbReference type="InterPro" id="IPR038385">
    <property type="entry name" value="Sua5/YwlC_C"/>
</dbReference>
<evidence type="ECO:0000256" key="2">
    <source>
        <dbReference type="ARBA" id="ARBA00007663"/>
    </source>
</evidence>
<dbReference type="EC" id="2.7.7.87" evidence="3"/>
<dbReference type="PANTHER" id="PTHR17490">
    <property type="entry name" value="SUA5"/>
    <property type="match status" value="1"/>
</dbReference>
<keyword evidence="6 14" id="KW-0808">Transferase</keyword>
<sequence>MAKIIQGLDLLNNEDIKRKLKQHIDNNYLIGLPTETVYGLGGNSLNEDSLKNIFQMKNRPVSDPIISHVYDISQAFEQLYHINIFEKYIIYVLSKKFWPGPLSIIAKAKKNVPLILTAHTKFCAVRIPNNMIAREIIKICETPIAAPSANKFQHISPTNSLHVFEEFKDENILIFDDGQCDVGIESTVLKITKFKKRNNVDPQKIHKNFNNKINNIQEKHILNNSIPEDFNFSNDKNDNNNNDDEVTTDNEYENEYKGELKLLRDLTNSQKSESNIEMYVKLKNIFENIESNKEKSYYIYEKILKYKRLYDYRIIIYRRGKYTKNDIEEVLMNNNLLNNIKVDLYKKIKFEDLGIFQKKSEYQNDDNFKVIDNNNNNNNNDNIINENTYKQNKKFLQEPKNTNQEKNEVSPGLLITHYSPFVSTYMVDIISKKENKNNNLSNIQLNKCIFLDIGNSFINYQNYFLKYINIYYDNLSEEEQIKYVTKNFFLFLRKAETLAISNKAKNILISIVNFKSSDELYFSIFDRIFRSASGKILKVFMNNGELQILNN</sequence>
<dbReference type="GeneID" id="39737959"/>
<dbReference type="KEGG" id="prel:PRELSG_1302600"/>
<evidence type="ECO:0000256" key="4">
    <source>
        <dbReference type="ARBA" id="ARBA00015492"/>
    </source>
</evidence>
<dbReference type="GO" id="GO:0061710">
    <property type="term" value="F:L-threonylcarbamoyladenylate synthase"/>
    <property type="evidence" value="ECO:0007669"/>
    <property type="project" value="UniProtKB-EC"/>
</dbReference>
<evidence type="ECO:0000256" key="9">
    <source>
        <dbReference type="ARBA" id="ARBA00022741"/>
    </source>
</evidence>
<dbReference type="InterPro" id="IPR005145">
    <property type="entry name" value="Sua5_C"/>
</dbReference>
<evidence type="ECO:0000259" key="13">
    <source>
        <dbReference type="PROSITE" id="PS51163"/>
    </source>
</evidence>
<keyword evidence="15" id="KW-1185">Reference proteome</keyword>
<dbReference type="Pfam" id="PF03481">
    <property type="entry name" value="Sua5_C"/>
    <property type="match status" value="1"/>
</dbReference>
<evidence type="ECO:0000256" key="3">
    <source>
        <dbReference type="ARBA" id="ARBA00012584"/>
    </source>
</evidence>
<dbReference type="GO" id="GO:0005524">
    <property type="term" value="F:ATP binding"/>
    <property type="evidence" value="ECO:0007669"/>
    <property type="project" value="UniProtKB-KW"/>
</dbReference>
<dbReference type="Gene3D" id="3.90.870.10">
    <property type="entry name" value="DHBP synthase"/>
    <property type="match status" value="1"/>
</dbReference>
<evidence type="ECO:0000256" key="10">
    <source>
        <dbReference type="ARBA" id="ARBA00022840"/>
    </source>
</evidence>
<evidence type="ECO:0000256" key="7">
    <source>
        <dbReference type="ARBA" id="ARBA00022694"/>
    </source>
</evidence>
<evidence type="ECO:0000313" key="15">
    <source>
        <dbReference type="Proteomes" id="UP000220158"/>
    </source>
</evidence>
<organism evidence="14 15">
    <name type="scientific">Plasmodium relictum</name>
    <dbReference type="NCBI Taxonomy" id="85471"/>
    <lineage>
        <taxon>Eukaryota</taxon>
        <taxon>Sar</taxon>
        <taxon>Alveolata</taxon>
        <taxon>Apicomplexa</taxon>
        <taxon>Aconoidasida</taxon>
        <taxon>Haemosporida</taxon>
        <taxon>Plasmodiidae</taxon>
        <taxon>Plasmodium</taxon>
        <taxon>Plasmodium (Haemamoeba)</taxon>
    </lineage>
</organism>
<keyword evidence="8 14" id="KW-0548">Nucleotidyltransferase</keyword>
<evidence type="ECO:0000313" key="14">
    <source>
        <dbReference type="EMBL" id="CRH03668.1"/>
    </source>
</evidence>
<dbReference type="PROSITE" id="PS51163">
    <property type="entry name" value="YRDC"/>
    <property type="match status" value="1"/>
</dbReference>
<dbReference type="GO" id="GO:0003725">
    <property type="term" value="F:double-stranded RNA binding"/>
    <property type="evidence" value="ECO:0007669"/>
    <property type="project" value="InterPro"/>
</dbReference>
<dbReference type="InterPro" id="IPR006070">
    <property type="entry name" value="Sua5-like_dom"/>
</dbReference>
<accession>A0A1J1HHA5</accession>
<dbReference type="GO" id="GO:0008033">
    <property type="term" value="P:tRNA processing"/>
    <property type="evidence" value="ECO:0007669"/>
    <property type="project" value="UniProtKB-KW"/>
</dbReference>
<keyword evidence="10" id="KW-0067">ATP-binding</keyword>
<name>A0A1J1HHA5_PLARL</name>
<dbReference type="GO" id="GO:0000049">
    <property type="term" value="F:tRNA binding"/>
    <property type="evidence" value="ECO:0007669"/>
    <property type="project" value="TreeGrafter"/>
</dbReference>
<feature type="domain" description="YrdC-like" evidence="13">
    <location>
        <begin position="14"/>
        <end position="205"/>
    </location>
</feature>
<gene>
    <name evidence="14" type="primary">SUA5</name>
    <name evidence="14" type="ORF">PRELSG_1302600</name>
</gene>
<evidence type="ECO:0000256" key="12">
    <source>
        <dbReference type="ARBA" id="ARBA00048366"/>
    </source>
</evidence>
<dbReference type="OMA" id="THYSPVV"/>
<dbReference type="InterPro" id="IPR017945">
    <property type="entry name" value="DHBP_synth_RibB-like_a/b_dom"/>
</dbReference>
<dbReference type="VEuPathDB" id="PlasmoDB:PRELSG_1302600"/>
<dbReference type="Proteomes" id="UP000220158">
    <property type="component" value="Chromosome 13"/>
</dbReference>
<proteinExistence type="inferred from homology"/>
<keyword evidence="9" id="KW-0547">Nucleotide-binding</keyword>
<dbReference type="PANTHER" id="PTHR17490:SF16">
    <property type="entry name" value="THREONYLCARBAMOYL-AMP SYNTHASE"/>
    <property type="match status" value="1"/>
</dbReference>
<comment type="subcellular location">
    <subcellularLocation>
        <location evidence="1">Cytoplasm</location>
    </subcellularLocation>
</comment>
<keyword evidence="7" id="KW-0819">tRNA processing</keyword>
<evidence type="ECO:0000256" key="1">
    <source>
        <dbReference type="ARBA" id="ARBA00004496"/>
    </source>
</evidence>
<evidence type="ECO:0000256" key="11">
    <source>
        <dbReference type="ARBA" id="ARBA00029774"/>
    </source>
</evidence>
<evidence type="ECO:0000256" key="5">
    <source>
        <dbReference type="ARBA" id="ARBA00022490"/>
    </source>
</evidence>
<dbReference type="RefSeq" id="XP_028535675.1">
    <property type="nucleotide sequence ID" value="XM_028678538.1"/>
</dbReference>
<protein>
    <recommendedName>
        <fullName evidence="4">Threonylcarbamoyl-AMP synthase</fullName>
        <ecNumber evidence="3">2.7.7.87</ecNumber>
    </recommendedName>
    <alternativeName>
        <fullName evidence="11">L-threonylcarbamoyladenylate synthase</fullName>
    </alternativeName>
</protein>
<evidence type="ECO:0000256" key="6">
    <source>
        <dbReference type="ARBA" id="ARBA00022679"/>
    </source>
</evidence>
<dbReference type="FunFam" id="3.90.870.10:FF:000009">
    <property type="entry name" value="Threonylcarbamoyl-AMP synthase, putative"/>
    <property type="match status" value="1"/>
</dbReference>